<feature type="transmembrane region" description="Helical" evidence="7">
    <location>
        <begin position="560"/>
        <end position="586"/>
    </location>
</feature>
<dbReference type="PRINTS" id="PR01434">
    <property type="entry name" value="NADHDHGNASE5"/>
</dbReference>
<evidence type="ECO:0000256" key="2">
    <source>
        <dbReference type="ARBA" id="ARBA00008483"/>
    </source>
</evidence>
<comment type="caution">
    <text evidence="10">The sequence shown here is derived from an EMBL/GenBank/DDBJ whole genome shotgun (WGS) entry which is preliminary data.</text>
</comment>
<evidence type="ECO:0000313" key="11">
    <source>
        <dbReference type="Proteomes" id="UP000191554"/>
    </source>
</evidence>
<proteinExistence type="inferred from homology"/>
<evidence type="ECO:0000256" key="5">
    <source>
        <dbReference type="ARBA" id="ARBA00023136"/>
    </source>
</evidence>
<comment type="similarity">
    <text evidence="2">Belongs to the CPA3 antiporters (TC 2.A.63) subunit A family.</text>
</comment>
<keyword evidence="11" id="KW-1185">Reference proteome</keyword>
<feature type="transmembrane region" description="Helical" evidence="7">
    <location>
        <begin position="385"/>
        <end position="408"/>
    </location>
</feature>
<evidence type="ECO:0000256" key="6">
    <source>
        <dbReference type="RuleBase" id="RU000320"/>
    </source>
</evidence>
<dbReference type="PANTHER" id="PTHR43373:SF1">
    <property type="entry name" value="NA(+)_H(+) ANTIPORTER SUBUNIT A"/>
    <property type="match status" value="1"/>
</dbReference>
<evidence type="ECO:0000256" key="7">
    <source>
        <dbReference type="SAM" id="Phobius"/>
    </source>
</evidence>
<accession>A0A1V4SDT4</accession>
<evidence type="ECO:0000313" key="10">
    <source>
        <dbReference type="EMBL" id="OPX42079.1"/>
    </source>
</evidence>
<dbReference type="AlphaFoldDB" id="A0A1V4SDT4"/>
<feature type="transmembrane region" description="Helical" evidence="7">
    <location>
        <begin position="132"/>
        <end position="153"/>
    </location>
</feature>
<feature type="transmembrane region" description="Helical" evidence="7">
    <location>
        <begin position="96"/>
        <end position="112"/>
    </location>
</feature>
<feature type="transmembrane region" description="Helical" evidence="7">
    <location>
        <begin position="6"/>
        <end position="23"/>
    </location>
</feature>
<feature type="transmembrane region" description="Helical" evidence="7">
    <location>
        <begin position="224"/>
        <end position="244"/>
    </location>
</feature>
<feature type="transmembrane region" description="Helical" evidence="7">
    <location>
        <begin position="360"/>
        <end position="379"/>
    </location>
</feature>
<evidence type="ECO:0000256" key="4">
    <source>
        <dbReference type="ARBA" id="ARBA00022989"/>
    </source>
</evidence>
<feature type="transmembrane region" description="Helical" evidence="7">
    <location>
        <begin position="173"/>
        <end position="189"/>
    </location>
</feature>
<keyword evidence="4 7" id="KW-1133">Transmembrane helix</keyword>
<dbReference type="Proteomes" id="UP000191554">
    <property type="component" value="Unassembled WGS sequence"/>
</dbReference>
<dbReference type="OrthoDB" id="9807568at2"/>
<sequence length="661" mass="72003">MDWYLLLAAILLPALSAALCFIIRNQKVRIAIVSISTVLLFAVAGGFIALMVKSPDGKLVFHMEHSVLEVVSWVIKGFDLLLFCYIAYIGLKHKKAIVFILSVLQFIPWALFEVFGVFGKVNEPESAFVIDYLALIMIMLVSIIGPIITVFAIGYMKEHEHHLHLKVSRQPRFFMILFIFLAAMNALVMTNNLSWMYFFWEITTLCSFLLISHDATEIAIKNGLRALWINSVGGLAFIIAIVLMNSGLNTLSIQEISEAGMQGAFAGVLPIALSLLCIAGFTKSAQFPFQSWLLGAMVAPTPVSALLHSSTMVKAGVYLVVRISPAFAGTVLGQMVAIVGGFTFVAASAIAISQSNAKKVLAYSTIANLGLIICCAGIGTRISLAAAILLMIFHAVSKGLLFLCVGTIELGIGSRDIEDMQGLFKRMPFTTVITVIGQISMLLPPFGVLITKWMAIETAVHQPLVLLFLILGSALTVVFWSKWIGIILTMSYKPKYTREKLSFSMKAALSALIAVVMAASIGIAPLYNQFVKPQILAFKLADKEVLTGTGMGIWLQKVDAAVYGGFASIMFFAVILVLMVAIPVIANRIKPNRLKTPYLCGANADEDLRGLEFISPGDKIDTVVVRNYYMENVFGEKKLTFWVNVVAGAVIIIMLGVVTGL</sequence>
<feature type="transmembrane region" description="Helical" evidence="7">
    <location>
        <begin position="507"/>
        <end position="527"/>
    </location>
</feature>
<feature type="domain" description="NADH-Ubiquinone oxidoreductase (complex I) chain 5 N-terminal" evidence="9">
    <location>
        <begin position="127"/>
        <end position="161"/>
    </location>
</feature>
<feature type="transmembrane region" description="Helical" evidence="7">
    <location>
        <begin position="429"/>
        <end position="451"/>
    </location>
</feature>
<feature type="transmembrane region" description="Helical" evidence="7">
    <location>
        <begin position="195"/>
        <end position="212"/>
    </location>
</feature>
<dbReference type="InterPro" id="IPR050616">
    <property type="entry name" value="CPA3_Na-H_Antiporter_A"/>
</dbReference>
<dbReference type="PANTHER" id="PTHR43373">
    <property type="entry name" value="NA(+)/H(+) ANTIPORTER SUBUNIT"/>
    <property type="match status" value="1"/>
</dbReference>
<feature type="transmembrane region" description="Helical" evidence="7">
    <location>
        <begin position="327"/>
        <end position="353"/>
    </location>
</feature>
<evidence type="ECO:0000259" key="8">
    <source>
        <dbReference type="Pfam" id="PF00361"/>
    </source>
</evidence>
<dbReference type="EMBL" id="MZGX01000034">
    <property type="protein sequence ID" value="OPX42079.1"/>
    <property type="molecule type" value="Genomic_DNA"/>
</dbReference>
<feature type="transmembrane region" description="Helical" evidence="7">
    <location>
        <begin position="289"/>
        <end position="307"/>
    </location>
</feature>
<dbReference type="STRING" id="48256.CLHUN_39840"/>
<reference evidence="10 11" key="1">
    <citation type="submission" date="2017-03" db="EMBL/GenBank/DDBJ databases">
        <title>Genome sequence of Clostridium hungatei DSM 14427.</title>
        <authorList>
            <person name="Poehlein A."/>
            <person name="Daniel R."/>
        </authorList>
    </citation>
    <scope>NUCLEOTIDE SEQUENCE [LARGE SCALE GENOMIC DNA]</scope>
    <source>
        <strain evidence="10 11">DSM 14427</strain>
    </source>
</reference>
<dbReference type="GO" id="GO:0012505">
    <property type="term" value="C:endomembrane system"/>
    <property type="evidence" value="ECO:0007669"/>
    <property type="project" value="UniProtKB-SubCell"/>
</dbReference>
<dbReference type="InterPro" id="IPR001516">
    <property type="entry name" value="Proton_antipo_N"/>
</dbReference>
<keyword evidence="3 6" id="KW-0812">Transmembrane</keyword>
<feature type="transmembrane region" description="Helical" evidence="7">
    <location>
        <begin position="639"/>
        <end position="658"/>
    </location>
</feature>
<dbReference type="RefSeq" id="WP_080066448.1">
    <property type="nucleotide sequence ID" value="NZ_MZGX01000034.1"/>
</dbReference>
<dbReference type="InterPro" id="IPR001750">
    <property type="entry name" value="ND/Mrp_TM"/>
</dbReference>
<comment type="subcellular location">
    <subcellularLocation>
        <location evidence="1">Endomembrane system</location>
        <topology evidence="1">Multi-pass membrane protein</topology>
    </subcellularLocation>
    <subcellularLocation>
        <location evidence="6">Membrane</location>
        <topology evidence="6">Multi-pass membrane protein</topology>
    </subcellularLocation>
</comment>
<protein>
    <submittedName>
        <fullName evidence="10">Na(+)/H(+) antiporter subunit A</fullName>
    </submittedName>
</protein>
<evidence type="ECO:0000256" key="3">
    <source>
        <dbReference type="ARBA" id="ARBA00022692"/>
    </source>
</evidence>
<feature type="transmembrane region" description="Helical" evidence="7">
    <location>
        <begin position="30"/>
        <end position="50"/>
    </location>
</feature>
<feature type="transmembrane region" description="Helical" evidence="7">
    <location>
        <begin position="70"/>
        <end position="89"/>
    </location>
</feature>
<feature type="transmembrane region" description="Helical" evidence="7">
    <location>
        <begin position="463"/>
        <end position="486"/>
    </location>
</feature>
<feature type="transmembrane region" description="Helical" evidence="7">
    <location>
        <begin position="264"/>
        <end position="282"/>
    </location>
</feature>
<dbReference type="GO" id="GO:0016020">
    <property type="term" value="C:membrane"/>
    <property type="evidence" value="ECO:0007669"/>
    <property type="project" value="UniProtKB-SubCell"/>
</dbReference>
<evidence type="ECO:0000259" key="9">
    <source>
        <dbReference type="Pfam" id="PF00662"/>
    </source>
</evidence>
<gene>
    <name evidence="10" type="primary">mrpA</name>
    <name evidence="10" type="ORF">CLHUN_39840</name>
</gene>
<evidence type="ECO:0000256" key="1">
    <source>
        <dbReference type="ARBA" id="ARBA00004127"/>
    </source>
</evidence>
<organism evidence="10 11">
    <name type="scientific">Ruminiclostridium hungatei</name>
    <name type="common">Clostridium hungatei</name>
    <dbReference type="NCBI Taxonomy" id="48256"/>
    <lineage>
        <taxon>Bacteria</taxon>
        <taxon>Bacillati</taxon>
        <taxon>Bacillota</taxon>
        <taxon>Clostridia</taxon>
        <taxon>Eubacteriales</taxon>
        <taxon>Oscillospiraceae</taxon>
        <taxon>Ruminiclostridium</taxon>
    </lineage>
</organism>
<keyword evidence="5 7" id="KW-0472">Membrane</keyword>
<dbReference type="Pfam" id="PF00662">
    <property type="entry name" value="Proton_antipo_N"/>
    <property type="match status" value="1"/>
</dbReference>
<feature type="domain" description="NADH:quinone oxidoreductase/Mrp antiporter transmembrane" evidence="8">
    <location>
        <begin position="191"/>
        <end position="474"/>
    </location>
</feature>
<dbReference type="Pfam" id="PF00361">
    <property type="entry name" value="Proton_antipo_M"/>
    <property type="match status" value="1"/>
</dbReference>
<name>A0A1V4SDT4_RUMHU</name>